<protein>
    <submittedName>
        <fullName evidence="1">Uncharacterized protein</fullName>
    </submittedName>
</protein>
<reference evidence="1" key="1">
    <citation type="journal article" date="2020" name="Nature">
        <title>Giant virus diversity and host interactions through global metagenomics.</title>
        <authorList>
            <person name="Schulz F."/>
            <person name="Roux S."/>
            <person name="Paez-Espino D."/>
            <person name="Jungbluth S."/>
            <person name="Walsh D.A."/>
            <person name="Denef V.J."/>
            <person name="McMahon K.D."/>
            <person name="Konstantinidis K.T."/>
            <person name="Eloe-Fadrosh E.A."/>
            <person name="Kyrpides N.C."/>
            <person name="Woyke T."/>
        </authorList>
    </citation>
    <scope>NUCLEOTIDE SEQUENCE</scope>
    <source>
        <strain evidence="1">GVMAG-M-3300009684-20</strain>
    </source>
</reference>
<dbReference type="InterPro" id="IPR043977">
    <property type="entry name" value="DUF5759"/>
</dbReference>
<organism evidence="1">
    <name type="scientific">viral metagenome</name>
    <dbReference type="NCBI Taxonomy" id="1070528"/>
    <lineage>
        <taxon>unclassified sequences</taxon>
        <taxon>metagenomes</taxon>
        <taxon>organismal metagenomes</taxon>
    </lineage>
</organism>
<proteinExistence type="predicted"/>
<sequence>MLRAKDLWKQEEERKTAKMQAMRPVLSNLSSQLKTYAIHNPAAPYFVYDVPSFVFGYPLYDHREAVEYVRDALVEQGFHVWMTPTLTLVISWIKPQTQTSRLRAPPKSGADYRPFVYDDSAMDFLRHSMNR</sequence>
<dbReference type="AlphaFoldDB" id="A0A6C0B6A3"/>
<name>A0A6C0B6A3_9ZZZZ</name>
<dbReference type="Pfam" id="PF19063">
    <property type="entry name" value="DUF5759"/>
    <property type="match status" value="1"/>
</dbReference>
<evidence type="ECO:0000313" key="1">
    <source>
        <dbReference type="EMBL" id="QHS87201.1"/>
    </source>
</evidence>
<accession>A0A6C0B6A3</accession>
<dbReference type="EMBL" id="MN739079">
    <property type="protein sequence ID" value="QHS87201.1"/>
    <property type="molecule type" value="Genomic_DNA"/>
</dbReference>